<name>A0ACC1K369_9FUNG</name>
<reference evidence="1" key="1">
    <citation type="submission" date="2022-07" db="EMBL/GenBank/DDBJ databases">
        <title>Phylogenomic reconstructions and comparative analyses of Kickxellomycotina fungi.</title>
        <authorList>
            <person name="Reynolds N.K."/>
            <person name="Stajich J.E."/>
            <person name="Barry K."/>
            <person name="Grigoriev I.V."/>
            <person name="Crous P."/>
            <person name="Smith M.E."/>
        </authorList>
    </citation>
    <scope>NUCLEOTIDE SEQUENCE</scope>
    <source>
        <strain evidence="1">CBS 109366</strain>
    </source>
</reference>
<keyword evidence="1" id="KW-0560">Oxidoreductase</keyword>
<feature type="non-terminal residue" evidence="1">
    <location>
        <position position="170"/>
    </location>
</feature>
<organism evidence="1 2">
    <name type="scientific">Coemansia nantahalensis</name>
    <dbReference type="NCBI Taxonomy" id="2789366"/>
    <lineage>
        <taxon>Eukaryota</taxon>
        <taxon>Fungi</taxon>
        <taxon>Fungi incertae sedis</taxon>
        <taxon>Zoopagomycota</taxon>
        <taxon>Kickxellomycotina</taxon>
        <taxon>Kickxellomycetes</taxon>
        <taxon>Kickxellales</taxon>
        <taxon>Kickxellaceae</taxon>
        <taxon>Coemansia</taxon>
    </lineage>
</organism>
<sequence>MTVADPAAAAAANGDYTDNVYSGKVDHRAQVCAILEKEDCIPRHVIDTEVEWFYNVLGLDDMYFMLENPAAVAGHITALYGAQLSSINKANPVNITFDNRYEGGAVFVHNSVPGISKTDGPHFEKMIDAEYLDVSVPQKAYRLESYRSRGKVSKSLDASLRTYFVSACDF</sequence>
<keyword evidence="2" id="KW-1185">Reference proteome</keyword>
<accession>A0ACC1K369</accession>
<evidence type="ECO:0000313" key="1">
    <source>
        <dbReference type="EMBL" id="KAJ2772509.1"/>
    </source>
</evidence>
<comment type="caution">
    <text evidence="1">The sequence shown here is derived from an EMBL/GenBank/DDBJ whole genome shotgun (WGS) entry which is preliminary data.</text>
</comment>
<evidence type="ECO:0000313" key="2">
    <source>
        <dbReference type="Proteomes" id="UP001140234"/>
    </source>
</evidence>
<dbReference type="EMBL" id="JANBUJ010000361">
    <property type="protein sequence ID" value="KAJ2772509.1"/>
    <property type="molecule type" value="Genomic_DNA"/>
</dbReference>
<proteinExistence type="predicted"/>
<dbReference type="EC" id="1.4.1.2" evidence="1"/>
<protein>
    <submittedName>
        <fullName evidence="1">NAD-dependent glutamate dehydrogenase</fullName>
        <ecNumber evidence="1">1.4.1.2</ecNumber>
    </submittedName>
</protein>
<dbReference type="Proteomes" id="UP001140234">
    <property type="component" value="Unassembled WGS sequence"/>
</dbReference>
<gene>
    <name evidence="1" type="primary">GDH2_1</name>
    <name evidence="1" type="ORF">IWQ57_001738</name>
</gene>